<sequence length="300" mass="31912">MRHAALILALLLLPALGQAEERVSLGWGSIINNDYIGDGRDRYRTGSVVVSHLRGPAWTGARPTGFGELVELRFRIEAISPRNVATPPAGDRPYVGAVSLGAHTHFQRGGAEMSLGLDLVVVGPQTGVDDLQDGLHDLFGVAGVNVDGNQIEDGVYPTVTFEVGRAYALGAAREVRPFVELQAGAETLARVGADVTLGAFGQGGLLLRDSTTGQRYLGIKGAAEPGLSFTLGADVAYVADSQFLDAPGIEVEHLRARARLGLHQQWQRGSLFYGATYLSEEFESQPEGQVVGSVNAQFNF</sequence>
<evidence type="ECO:0000256" key="1">
    <source>
        <dbReference type="SAM" id="SignalP"/>
    </source>
</evidence>
<dbReference type="AlphaFoldDB" id="A0A2T6BLJ9"/>
<name>A0A2T6BLJ9_9RHOB</name>
<dbReference type="InterPro" id="IPR018707">
    <property type="entry name" value="LpxR"/>
</dbReference>
<evidence type="ECO:0000313" key="3">
    <source>
        <dbReference type="Proteomes" id="UP000243978"/>
    </source>
</evidence>
<gene>
    <name evidence="2" type="ORF">C8N43_1606</name>
</gene>
<accession>A0A2T6BLJ9</accession>
<comment type="caution">
    <text evidence="2">The sequence shown here is derived from an EMBL/GenBank/DDBJ whole genome shotgun (WGS) entry which is preliminary data.</text>
</comment>
<dbReference type="EMBL" id="QBKS01000001">
    <property type="protein sequence ID" value="PTX56941.1"/>
    <property type="molecule type" value="Genomic_DNA"/>
</dbReference>
<dbReference type="RefSeq" id="WP_107845084.1">
    <property type="nucleotide sequence ID" value="NZ_QBKS01000001.1"/>
</dbReference>
<dbReference type="InterPro" id="IPR037107">
    <property type="entry name" value="Put_OMP_sf"/>
</dbReference>
<evidence type="ECO:0000313" key="2">
    <source>
        <dbReference type="EMBL" id="PTX56941.1"/>
    </source>
</evidence>
<feature type="chain" id="PRO_5015618612" evidence="1">
    <location>
        <begin position="20"/>
        <end position="300"/>
    </location>
</feature>
<feature type="signal peptide" evidence="1">
    <location>
        <begin position="1"/>
        <end position="19"/>
    </location>
</feature>
<dbReference type="Proteomes" id="UP000243978">
    <property type="component" value="Unassembled WGS sequence"/>
</dbReference>
<reference evidence="2 3" key="1">
    <citation type="submission" date="2018-04" db="EMBL/GenBank/DDBJ databases">
        <title>Genomic Encyclopedia of Archaeal and Bacterial Type Strains, Phase II (KMG-II): from individual species to whole genera.</title>
        <authorList>
            <person name="Goeker M."/>
        </authorList>
    </citation>
    <scope>NUCLEOTIDE SEQUENCE [LARGE SCALE GENOMIC DNA]</scope>
    <source>
        <strain evidence="2 3">DSM 100977</strain>
    </source>
</reference>
<keyword evidence="3" id="KW-1185">Reference proteome</keyword>
<proteinExistence type="predicted"/>
<dbReference type="OrthoDB" id="7721289at2"/>
<organism evidence="2 3">
    <name type="scientific">Litoreibacter ponti</name>
    <dbReference type="NCBI Taxonomy" id="1510457"/>
    <lineage>
        <taxon>Bacteria</taxon>
        <taxon>Pseudomonadati</taxon>
        <taxon>Pseudomonadota</taxon>
        <taxon>Alphaproteobacteria</taxon>
        <taxon>Rhodobacterales</taxon>
        <taxon>Roseobacteraceae</taxon>
        <taxon>Litoreibacter</taxon>
    </lineage>
</organism>
<protein>
    <submittedName>
        <fullName evidence="2">Uncharacterized protein DUF2219</fullName>
    </submittedName>
</protein>
<keyword evidence="1" id="KW-0732">Signal</keyword>
<dbReference type="Gene3D" id="2.40.128.140">
    <property type="entry name" value="Outer membrane protein"/>
    <property type="match status" value="1"/>
</dbReference>
<dbReference type="Pfam" id="PF09982">
    <property type="entry name" value="LpxR"/>
    <property type="match status" value="1"/>
</dbReference>